<dbReference type="RefSeq" id="WP_045134530.1">
    <property type="nucleotide sequence ID" value="NZ_BRUA01000006.1"/>
</dbReference>
<dbReference type="EMBL" id="CP096849">
    <property type="protein sequence ID" value="WMT64667.1"/>
    <property type="molecule type" value="Genomic_DNA"/>
</dbReference>
<sequence>MKKIILYVFLIFPVITFAKNTQVKDGLYYGYWVYKDKGVLKEYGVLANNPRKDAGEYILSPTSELAATDEIYIQIKDNVPTIFFYHESSDADLNVVGWASAKFSEGEMIVSANTIRFLKEDSKERISVGDKFNGKVVRLDIGEKAPIEEVNDKGFSIDCNQYLKANNYAETGLPDVEEPDPSGRKGILVGYPATVFAVGELGICSAFLNDDVVPQIKKGWIQFRRLN</sequence>
<gene>
    <name evidence="1" type="ORF">M2B19_17310</name>
</gene>
<dbReference type="AlphaFoldDB" id="A0AAJ6LJH6"/>
<organism evidence="1 2">
    <name type="scientific">Enterobacter kobei</name>
    <dbReference type="NCBI Taxonomy" id="208224"/>
    <lineage>
        <taxon>Bacteria</taxon>
        <taxon>Pseudomonadati</taxon>
        <taxon>Pseudomonadota</taxon>
        <taxon>Gammaproteobacteria</taxon>
        <taxon>Enterobacterales</taxon>
        <taxon>Enterobacteriaceae</taxon>
        <taxon>Enterobacter</taxon>
        <taxon>Enterobacter cloacae complex</taxon>
    </lineage>
</organism>
<dbReference type="Proteomes" id="UP001228563">
    <property type="component" value="Chromosome"/>
</dbReference>
<proteinExistence type="predicted"/>
<reference evidence="1" key="1">
    <citation type="submission" date="2022-04" db="EMBL/GenBank/DDBJ databases">
        <title>Co-occurrence of mcr-9 and blaNDM-1 in multidrug-resistant Enterobacter kobei strain isolated from an infant with urinary infection.</title>
        <authorList>
            <person name="Zeng H."/>
        </authorList>
    </citation>
    <scope>NUCLEOTIDE SEQUENCE</scope>
    <source>
        <strain evidence="1">EC1382</strain>
    </source>
</reference>
<evidence type="ECO:0000313" key="2">
    <source>
        <dbReference type="Proteomes" id="UP001228563"/>
    </source>
</evidence>
<evidence type="ECO:0000313" key="1">
    <source>
        <dbReference type="EMBL" id="WMT64667.1"/>
    </source>
</evidence>
<accession>A0AAJ6LJH6</accession>
<name>A0AAJ6LJH6_9ENTR</name>
<protein>
    <submittedName>
        <fullName evidence="1">Uncharacterized protein</fullName>
    </submittedName>
</protein>